<feature type="domain" description="Glycoside-hydrolase family GH114 TIM-barrel" evidence="1">
    <location>
        <begin position="31"/>
        <end position="191"/>
    </location>
</feature>
<gene>
    <name evidence="2" type="ORF">GCT13_06770</name>
</gene>
<evidence type="ECO:0000313" key="2">
    <source>
        <dbReference type="EMBL" id="MPW16644.1"/>
    </source>
</evidence>
<reference evidence="2 3" key="1">
    <citation type="submission" date="2019-10" db="EMBL/GenBank/DDBJ databases">
        <title>Paraburkholderia sp. isolated from nodules of Mimosa pudica from Brazilian Atlantic Forest soils.</title>
        <authorList>
            <person name="Paulitsch F."/>
            <person name="Hungria M."/>
            <person name="Dall'Agnol R."/>
        </authorList>
    </citation>
    <scope>NUCLEOTIDE SEQUENCE [LARGE SCALE GENOMIC DNA]</scope>
    <source>
        <strain evidence="2 3">CNPSo 3157</strain>
    </source>
</reference>
<proteinExistence type="predicted"/>
<dbReference type="InterPro" id="IPR004352">
    <property type="entry name" value="GH114_TIM-barrel"/>
</dbReference>
<keyword evidence="3" id="KW-1185">Reference proteome</keyword>
<dbReference type="EMBL" id="WHNP01000005">
    <property type="protein sequence ID" value="MPW16644.1"/>
    <property type="molecule type" value="Genomic_DNA"/>
</dbReference>
<accession>A0A7X1N797</accession>
<protein>
    <recommendedName>
        <fullName evidence="1">Glycoside-hydrolase family GH114 TIM-barrel domain-containing protein</fullName>
    </recommendedName>
</protein>
<comment type="caution">
    <text evidence="2">The sequence shown here is derived from an EMBL/GenBank/DDBJ whole genome shotgun (WGS) entry which is preliminary data.</text>
</comment>
<dbReference type="Gene3D" id="3.20.20.70">
    <property type="entry name" value="Aldolase class I"/>
    <property type="match status" value="1"/>
</dbReference>
<dbReference type="SUPFAM" id="SSF51445">
    <property type="entry name" value="(Trans)glycosidases"/>
    <property type="match status" value="1"/>
</dbReference>
<name>A0A7X1N797_9BURK</name>
<dbReference type="Proteomes" id="UP000484381">
    <property type="component" value="Unassembled WGS sequence"/>
</dbReference>
<dbReference type="Pfam" id="PF03537">
    <property type="entry name" value="Glyco_hydro_114"/>
    <property type="match status" value="1"/>
</dbReference>
<evidence type="ECO:0000313" key="3">
    <source>
        <dbReference type="Proteomes" id="UP000484381"/>
    </source>
</evidence>
<evidence type="ECO:0000259" key="1">
    <source>
        <dbReference type="Pfam" id="PF03537"/>
    </source>
</evidence>
<dbReference type="PANTHER" id="PTHR35882">
    <property type="entry name" value="PELA"/>
    <property type="match status" value="1"/>
</dbReference>
<dbReference type="AlphaFoldDB" id="A0A7X1N797"/>
<dbReference type="InterPro" id="IPR013785">
    <property type="entry name" value="Aldolase_TIM"/>
</dbReference>
<dbReference type="InterPro" id="IPR017853">
    <property type="entry name" value="GH"/>
</dbReference>
<dbReference type="PANTHER" id="PTHR35882:SF2">
    <property type="entry name" value="PELA"/>
    <property type="match status" value="1"/>
</dbReference>
<organism evidence="2 3">
    <name type="scientific">Paraburkholderia franconis</name>
    <dbReference type="NCBI Taxonomy" id="2654983"/>
    <lineage>
        <taxon>Bacteria</taxon>
        <taxon>Pseudomonadati</taxon>
        <taxon>Pseudomonadota</taxon>
        <taxon>Betaproteobacteria</taxon>
        <taxon>Burkholderiales</taxon>
        <taxon>Burkholderiaceae</taxon>
        <taxon>Paraburkholderia</taxon>
    </lineage>
</organism>
<sequence length="224" mass="25456">MLALPLHPAYADDVAQTATQPSFALYYGKSPPVDMLSAFDAAVIEPDSGFDPLVHRLPHTTWFAYASVGEVLPSRSYYADVPKNWLAGRNESWASRVVDQSQPEWPAFFVDHVIKPLWDKGYRGFFLDTMDSWQLVAKTDDARAQQIAGLANVIRAIKARYPDAKLIFNRGFEILPQVHDLAYAVAFESLYRGWDQSQQRYTEVPAQDRDWLLQQAKTSGKRCR</sequence>